<dbReference type="InterPro" id="IPR033880">
    <property type="entry name" value="SPFH_YdjI"/>
</dbReference>
<evidence type="ECO:0000259" key="2">
    <source>
        <dbReference type="Pfam" id="PF09851"/>
    </source>
</evidence>
<proteinExistence type="predicted"/>
<dbReference type="PANTHER" id="PTHR37826">
    <property type="entry name" value="FLOTILLIN BAND_7_5 DOMAIN PROTEIN"/>
    <property type="match status" value="1"/>
</dbReference>
<feature type="compositionally biased region" description="Polar residues" evidence="1">
    <location>
        <begin position="235"/>
        <end position="247"/>
    </location>
</feature>
<feature type="domain" description="SPFH" evidence="3">
    <location>
        <begin position="18"/>
        <end position="219"/>
    </location>
</feature>
<accession>A0A532UQT8</accession>
<dbReference type="EMBL" id="NJBO01000034">
    <property type="protein sequence ID" value="TKJ37299.1"/>
    <property type="molecule type" value="Genomic_DNA"/>
</dbReference>
<gene>
    <name evidence="4" type="ORF">CEE36_11170</name>
</gene>
<protein>
    <recommendedName>
        <fullName evidence="6">Virion core protein (Lumpy skin disease virus)</fullName>
    </recommendedName>
</protein>
<sequence length="296" mass="33637">MAVVDRIKFDAPSEEILVWRYPGEQLRLGSQLVVDQSQEAVFVKRGEALDVFGPGTHTLSTGNLPLLHRLVNLPFGGDTPFTAEVWFVNKTVKRGLKWGTKAAIPIIDSVYNYPVNVRAYGRWGLRITDSRSFVTQIVGTLKMTDTDRIEEHFISEIDRKFSDAMAEFFESQKTSVFQANAQLNELSTFTGSAISREFGRYGVEIVNFNIERISIPKEEMDKFQEVLGQRMESDQVGQNPPQISPQRPSGERPKPETGDETDALVARLKTLKKMLEDDLITNEEYEAKKKEILERF</sequence>
<dbReference type="PANTHER" id="PTHR37826:SF2">
    <property type="entry name" value="ZINC-RIBBON DOMAIN-CONTAINING PROTEIN"/>
    <property type="match status" value="1"/>
</dbReference>
<dbReference type="Pfam" id="PF09851">
    <property type="entry name" value="SHOCT"/>
    <property type="match status" value="1"/>
</dbReference>
<feature type="region of interest" description="Disordered" evidence="1">
    <location>
        <begin position="230"/>
        <end position="262"/>
    </location>
</feature>
<name>A0A532UQT8_UNCT6</name>
<evidence type="ECO:0000259" key="3">
    <source>
        <dbReference type="Pfam" id="PF13421"/>
    </source>
</evidence>
<dbReference type="AlphaFoldDB" id="A0A532UQT8"/>
<evidence type="ECO:0000313" key="4">
    <source>
        <dbReference type="EMBL" id="TKJ37299.1"/>
    </source>
</evidence>
<comment type="caution">
    <text evidence="4">The sequence shown here is derived from an EMBL/GenBank/DDBJ whole genome shotgun (WGS) entry which is preliminary data.</text>
</comment>
<dbReference type="Pfam" id="PF13421">
    <property type="entry name" value="Band_7_1"/>
    <property type="match status" value="1"/>
</dbReference>
<dbReference type="CDD" id="cd03408">
    <property type="entry name" value="SPFH_like_u1"/>
    <property type="match status" value="1"/>
</dbReference>
<reference evidence="4 5" key="1">
    <citation type="submission" date="2017-06" db="EMBL/GenBank/DDBJ databases">
        <title>Novel microbial phyla capable of carbon fixation and sulfur reduction in deep-sea sediments.</title>
        <authorList>
            <person name="Huang J."/>
            <person name="Baker B."/>
            <person name="Wang Y."/>
        </authorList>
    </citation>
    <scope>NUCLEOTIDE SEQUENCE [LARGE SCALE GENOMIC DNA]</scope>
    <source>
        <strain evidence="4">B3_TA06</strain>
    </source>
</reference>
<feature type="domain" description="SHOCT" evidence="2">
    <location>
        <begin position="267"/>
        <end position="293"/>
    </location>
</feature>
<evidence type="ECO:0000313" key="5">
    <source>
        <dbReference type="Proteomes" id="UP000317778"/>
    </source>
</evidence>
<dbReference type="InterPro" id="IPR018649">
    <property type="entry name" value="SHOCT"/>
</dbReference>
<dbReference type="Proteomes" id="UP000317778">
    <property type="component" value="Unassembled WGS sequence"/>
</dbReference>
<evidence type="ECO:0000256" key="1">
    <source>
        <dbReference type="SAM" id="MobiDB-lite"/>
    </source>
</evidence>
<evidence type="ECO:0008006" key="6">
    <source>
        <dbReference type="Google" id="ProtNLM"/>
    </source>
</evidence>
<organism evidence="4 5">
    <name type="scientific">candidate division TA06 bacterium B3_TA06</name>
    <dbReference type="NCBI Taxonomy" id="2012487"/>
    <lineage>
        <taxon>Bacteria</taxon>
        <taxon>Bacteria division TA06</taxon>
    </lineage>
</organism>